<dbReference type="InterPro" id="IPR051747">
    <property type="entry name" value="Angiomotin-like"/>
</dbReference>
<evidence type="ECO:0000313" key="4">
    <source>
        <dbReference type="Proteomes" id="UP000694388"/>
    </source>
</evidence>
<protein>
    <submittedName>
        <fullName evidence="3">Uncharacterized protein</fullName>
    </submittedName>
</protein>
<organism evidence="3 4">
    <name type="scientific">Eptatretus burgeri</name>
    <name type="common">Inshore hagfish</name>
    <dbReference type="NCBI Taxonomy" id="7764"/>
    <lineage>
        <taxon>Eukaryota</taxon>
        <taxon>Metazoa</taxon>
        <taxon>Chordata</taxon>
        <taxon>Craniata</taxon>
        <taxon>Vertebrata</taxon>
        <taxon>Cyclostomata</taxon>
        <taxon>Myxini</taxon>
        <taxon>Myxiniformes</taxon>
        <taxon>Myxinidae</taxon>
        <taxon>Eptatretinae</taxon>
        <taxon>Eptatretus</taxon>
    </lineage>
</organism>
<dbReference type="Proteomes" id="UP000694388">
    <property type="component" value="Unplaced"/>
</dbReference>
<feature type="compositionally biased region" description="Low complexity" evidence="2">
    <location>
        <begin position="453"/>
        <end position="463"/>
    </location>
</feature>
<keyword evidence="4" id="KW-1185">Reference proteome</keyword>
<dbReference type="GO" id="GO:0005886">
    <property type="term" value="C:plasma membrane"/>
    <property type="evidence" value="ECO:0007669"/>
    <property type="project" value="TreeGrafter"/>
</dbReference>
<dbReference type="GO" id="GO:0001525">
    <property type="term" value="P:angiogenesis"/>
    <property type="evidence" value="ECO:0007669"/>
    <property type="project" value="TreeGrafter"/>
</dbReference>
<proteinExistence type="predicted"/>
<feature type="region of interest" description="Disordered" evidence="2">
    <location>
        <begin position="447"/>
        <end position="470"/>
    </location>
</feature>
<reference evidence="3" key="1">
    <citation type="submission" date="2025-08" db="UniProtKB">
        <authorList>
            <consortium name="Ensembl"/>
        </authorList>
    </citation>
    <scope>IDENTIFICATION</scope>
</reference>
<dbReference type="GO" id="GO:0005923">
    <property type="term" value="C:bicellular tight junction"/>
    <property type="evidence" value="ECO:0007669"/>
    <property type="project" value="TreeGrafter"/>
</dbReference>
<reference evidence="3" key="2">
    <citation type="submission" date="2025-09" db="UniProtKB">
        <authorList>
            <consortium name="Ensembl"/>
        </authorList>
    </citation>
    <scope>IDENTIFICATION</scope>
</reference>
<sequence>MENNSFICRLIKDSLRQGDPAATATLLALQEQASGKMLAPLPKDFIPAKEQTPREEPQGQEEEGILVSEPPPPYCSPRAIGASNGGKGGHCWNECEGFALSMAMGAQVPNEASLGHRPYYSDPTMWKNHSQLSKPEVLPGRFQETEYFQPARRFSSTGIPNQGSASGGFSWQATGPEDTERLLWENISLLQELERQRGKSIRLGKCEVQLFQLAEAYRGLVTSSTKREALEKSMREKLEAQLRQQVEYNKCLQEGVMEDRDALEKEVAELRAKDLEQAKLNQILETALARSQEKIARLQVEVERREDCEKRVEALQAALGKLKEKSERRAHLEYRLQQQLEQNSGKAARQDAKKQALREMAQAWCRGKEAEGITREVDSETEEVCRHLVQSKGQSAHKSNEAVLWKLKFHDERVRQEVEAKVMREQRLEAQKSQLQEEQENCRVLPRSPTACHSHGSTTTHTSSVHKEADSGNWLRATPGRAPKVDHYGLWHLVSREPSRDSGILVGEEATDERDSTLSELKDGVMQTETASELGSAASSTRSALRVGVGVEILI</sequence>
<dbReference type="Ensembl" id="ENSEBUT00000002290.1">
    <property type="protein sequence ID" value="ENSEBUP00000001946.1"/>
    <property type="gene ID" value="ENSEBUG00000001580.1"/>
</dbReference>
<dbReference type="GO" id="GO:0035329">
    <property type="term" value="P:hippo signaling"/>
    <property type="evidence" value="ECO:0007669"/>
    <property type="project" value="TreeGrafter"/>
</dbReference>
<dbReference type="AlphaFoldDB" id="A0A8C4PX22"/>
<feature type="coiled-coil region" evidence="1">
    <location>
        <begin position="418"/>
        <end position="445"/>
    </location>
</feature>
<dbReference type="PANTHER" id="PTHR14826:SF3">
    <property type="entry name" value="ANGIOMOTIN-LIKE PROTEIN 2"/>
    <property type="match status" value="1"/>
</dbReference>
<dbReference type="GO" id="GO:0031410">
    <property type="term" value="C:cytoplasmic vesicle"/>
    <property type="evidence" value="ECO:0007669"/>
    <property type="project" value="TreeGrafter"/>
</dbReference>
<dbReference type="GO" id="GO:0030036">
    <property type="term" value="P:actin cytoskeleton organization"/>
    <property type="evidence" value="ECO:0007669"/>
    <property type="project" value="TreeGrafter"/>
</dbReference>
<dbReference type="GO" id="GO:0030334">
    <property type="term" value="P:regulation of cell migration"/>
    <property type="evidence" value="ECO:0007669"/>
    <property type="project" value="TreeGrafter"/>
</dbReference>
<feature type="coiled-coil region" evidence="1">
    <location>
        <begin position="253"/>
        <end position="342"/>
    </location>
</feature>
<keyword evidence="1" id="KW-0175">Coiled coil</keyword>
<evidence type="ECO:0000313" key="3">
    <source>
        <dbReference type="Ensembl" id="ENSEBUP00000001946.1"/>
    </source>
</evidence>
<evidence type="ECO:0000256" key="1">
    <source>
        <dbReference type="SAM" id="Coils"/>
    </source>
</evidence>
<feature type="region of interest" description="Disordered" evidence="2">
    <location>
        <begin position="50"/>
        <end position="72"/>
    </location>
</feature>
<dbReference type="PANTHER" id="PTHR14826">
    <property type="entry name" value="ANGIOMOTIN"/>
    <property type="match status" value="1"/>
</dbReference>
<name>A0A8C4PX22_EPTBU</name>
<accession>A0A8C4PX22</accession>
<evidence type="ECO:0000256" key="2">
    <source>
        <dbReference type="SAM" id="MobiDB-lite"/>
    </source>
</evidence>
<dbReference type="GO" id="GO:0003365">
    <property type="term" value="P:establishment of cell polarity involved in ameboidal cell migration"/>
    <property type="evidence" value="ECO:0007669"/>
    <property type="project" value="TreeGrafter"/>
</dbReference>